<protein>
    <submittedName>
        <fullName evidence="1">Uncharacterized protein</fullName>
    </submittedName>
</protein>
<sequence length="106" mass="11841">MSDEIPHWAKVRACELANEGREGRSLFRPSDVDNSAPFRAFARYIAQHEPEPVDPDLLLAREAAAQLSDQLGATITAKNMRDGQYDDGHNVRTALIAIKLLRERGQ</sequence>
<name>A0A6J5LVG0_9CAUD</name>
<dbReference type="EMBL" id="LR796339">
    <property type="protein sequence ID" value="CAB4137037.1"/>
    <property type="molecule type" value="Genomic_DNA"/>
</dbReference>
<organism evidence="1">
    <name type="scientific">uncultured Caudovirales phage</name>
    <dbReference type="NCBI Taxonomy" id="2100421"/>
    <lineage>
        <taxon>Viruses</taxon>
        <taxon>Duplodnaviria</taxon>
        <taxon>Heunggongvirae</taxon>
        <taxon>Uroviricota</taxon>
        <taxon>Caudoviricetes</taxon>
        <taxon>Peduoviridae</taxon>
        <taxon>Maltschvirus</taxon>
        <taxon>Maltschvirus maltsch</taxon>
    </lineage>
</organism>
<evidence type="ECO:0000313" key="1">
    <source>
        <dbReference type="EMBL" id="CAB4137037.1"/>
    </source>
</evidence>
<reference evidence="1" key="1">
    <citation type="submission" date="2020-04" db="EMBL/GenBank/DDBJ databases">
        <authorList>
            <person name="Chiriac C."/>
            <person name="Salcher M."/>
            <person name="Ghai R."/>
            <person name="Kavagutti S V."/>
        </authorList>
    </citation>
    <scope>NUCLEOTIDE SEQUENCE</scope>
</reference>
<accession>A0A6J5LVG0</accession>
<proteinExistence type="predicted"/>
<gene>
    <name evidence="1" type="ORF">UFOVP317_3</name>
</gene>